<dbReference type="SUPFAM" id="SSF53098">
    <property type="entry name" value="Ribonuclease H-like"/>
    <property type="match status" value="1"/>
</dbReference>
<dbReference type="InterPro" id="IPR012337">
    <property type="entry name" value="RNaseH-like_sf"/>
</dbReference>
<dbReference type="InterPro" id="IPR002156">
    <property type="entry name" value="RNaseH_domain"/>
</dbReference>
<organism evidence="2 3">
    <name type="scientific">Lithocarpus litseifolius</name>
    <dbReference type="NCBI Taxonomy" id="425828"/>
    <lineage>
        <taxon>Eukaryota</taxon>
        <taxon>Viridiplantae</taxon>
        <taxon>Streptophyta</taxon>
        <taxon>Embryophyta</taxon>
        <taxon>Tracheophyta</taxon>
        <taxon>Spermatophyta</taxon>
        <taxon>Magnoliopsida</taxon>
        <taxon>eudicotyledons</taxon>
        <taxon>Gunneridae</taxon>
        <taxon>Pentapetalae</taxon>
        <taxon>rosids</taxon>
        <taxon>fabids</taxon>
        <taxon>Fagales</taxon>
        <taxon>Fagaceae</taxon>
        <taxon>Lithocarpus</taxon>
    </lineage>
</organism>
<evidence type="ECO:0000313" key="3">
    <source>
        <dbReference type="Proteomes" id="UP001459277"/>
    </source>
</evidence>
<feature type="domain" description="RNase H type-1" evidence="1">
    <location>
        <begin position="135"/>
        <end position="226"/>
    </location>
</feature>
<comment type="caution">
    <text evidence="2">The sequence shown here is derived from an EMBL/GenBank/DDBJ whole genome shotgun (WGS) entry which is preliminary data.</text>
</comment>
<evidence type="ECO:0000259" key="1">
    <source>
        <dbReference type="Pfam" id="PF13456"/>
    </source>
</evidence>
<sequence length="228" mass="25682">MLNPNSKEAETVLHALRDCSRVKLVWMKLGVKVGDRVFWESNLQTWINYNGIQNKVVTPTNTPSRVVFPFVVWLIWKSRNHSVFRGKNMSPNFAVDILKQVAEYVHCAASPRALTQKSIQRIRWERPSGGWKKLNTDGSVIESSGMASCGGVVRDEEGIWTASFKRRIGVTTSIEAELWGLRDGLMLFSNLNISSLVVELDTKAIVDALFNADYVNNVISPILDDCRL</sequence>
<dbReference type="EMBL" id="JAZDWU010000009">
    <property type="protein sequence ID" value="KAK9991546.1"/>
    <property type="molecule type" value="Genomic_DNA"/>
</dbReference>
<dbReference type="GO" id="GO:0004523">
    <property type="term" value="F:RNA-DNA hybrid ribonuclease activity"/>
    <property type="evidence" value="ECO:0007669"/>
    <property type="project" value="InterPro"/>
</dbReference>
<accession>A0AAW2BZX8</accession>
<protein>
    <recommendedName>
        <fullName evidence="1">RNase H type-1 domain-containing protein</fullName>
    </recommendedName>
</protein>
<gene>
    <name evidence="2" type="ORF">SO802_026531</name>
</gene>
<dbReference type="InterPro" id="IPR044730">
    <property type="entry name" value="RNase_H-like_dom_plant"/>
</dbReference>
<evidence type="ECO:0000313" key="2">
    <source>
        <dbReference type="EMBL" id="KAK9991546.1"/>
    </source>
</evidence>
<dbReference type="AlphaFoldDB" id="A0AAW2BZX8"/>
<dbReference type="GO" id="GO:0003676">
    <property type="term" value="F:nucleic acid binding"/>
    <property type="evidence" value="ECO:0007669"/>
    <property type="project" value="InterPro"/>
</dbReference>
<reference evidence="2 3" key="1">
    <citation type="submission" date="2024-01" db="EMBL/GenBank/DDBJ databases">
        <title>A telomere-to-telomere, gap-free genome of sweet tea (Lithocarpus litseifolius).</title>
        <authorList>
            <person name="Zhou J."/>
        </authorList>
    </citation>
    <scope>NUCLEOTIDE SEQUENCE [LARGE SCALE GENOMIC DNA]</scope>
    <source>
        <strain evidence="2">Zhou-2022a</strain>
        <tissue evidence="2">Leaf</tissue>
    </source>
</reference>
<dbReference type="Proteomes" id="UP001459277">
    <property type="component" value="Unassembled WGS sequence"/>
</dbReference>
<dbReference type="PANTHER" id="PTHR47074">
    <property type="entry name" value="BNAC02G40300D PROTEIN"/>
    <property type="match status" value="1"/>
</dbReference>
<dbReference type="InterPro" id="IPR052929">
    <property type="entry name" value="RNase_H-like_EbsB-rel"/>
</dbReference>
<dbReference type="CDD" id="cd06222">
    <property type="entry name" value="RNase_H_like"/>
    <property type="match status" value="1"/>
</dbReference>
<proteinExistence type="predicted"/>
<dbReference type="Gene3D" id="3.30.420.10">
    <property type="entry name" value="Ribonuclease H-like superfamily/Ribonuclease H"/>
    <property type="match status" value="1"/>
</dbReference>
<dbReference type="PANTHER" id="PTHR47074:SF73">
    <property type="entry name" value="OS04G0448401 PROTEIN"/>
    <property type="match status" value="1"/>
</dbReference>
<dbReference type="Pfam" id="PF13456">
    <property type="entry name" value="RVT_3"/>
    <property type="match status" value="1"/>
</dbReference>
<keyword evidence="3" id="KW-1185">Reference proteome</keyword>
<dbReference type="InterPro" id="IPR036397">
    <property type="entry name" value="RNaseH_sf"/>
</dbReference>
<name>A0AAW2BZX8_9ROSI</name>